<reference evidence="2 3" key="1">
    <citation type="submission" date="2019-12" db="EMBL/GenBank/DDBJ databases">
        <title>Genomic-based taxomic classification of the family Erythrobacteraceae.</title>
        <authorList>
            <person name="Xu L."/>
        </authorList>
    </citation>
    <scope>NUCLEOTIDE SEQUENCE [LARGE SCALE GENOMIC DNA]</scope>
    <source>
        <strain evidence="2 3">100921-2</strain>
    </source>
</reference>
<dbReference type="PANTHER" id="PTHR37953">
    <property type="entry name" value="UPF0127 PROTEIN MJ1496"/>
    <property type="match status" value="1"/>
</dbReference>
<dbReference type="RefSeq" id="WP_160611679.1">
    <property type="nucleotide sequence ID" value="NZ_WTZA01000002.1"/>
</dbReference>
<dbReference type="AlphaFoldDB" id="A0A6I4TGP8"/>
<evidence type="ECO:0000313" key="2">
    <source>
        <dbReference type="EMBL" id="MXO75794.1"/>
    </source>
</evidence>
<comment type="caution">
    <text evidence="2">The sequence shown here is derived from an EMBL/GenBank/DDBJ whole genome shotgun (WGS) entry which is preliminary data.</text>
</comment>
<keyword evidence="1" id="KW-0732">Signal</keyword>
<dbReference type="Gene3D" id="2.60.120.1140">
    <property type="entry name" value="Protein of unknown function DUF192"/>
    <property type="match status" value="1"/>
</dbReference>
<feature type="chain" id="PRO_5026296073" evidence="1">
    <location>
        <begin position="25"/>
        <end position="162"/>
    </location>
</feature>
<dbReference type="InterPro" id="IPR038695">
    <property type="entry name" value="Saro_0823-like_sf"/>
</dbReference>
<accession>A0A6I4TGP8</accession>
<dbReference type="EMBL" id="WTZA01000002">
    <property type="protein sequence ID" value="MXO75794.1"/>
    <property type="molecule type" value="Genomic_DNA"/>
</dbReference>
<feature type="signal peptide" evidence="1">
    <location>
        <begin position="1"/>
        <end position="24"/>
    </location>
</feature>
<dbReference type="PROSITE" id="PS51257">
    <property type="entry name" value="PROKAR_LIPOPROTEIN"/>
    <property type="match status" value="1"/>
</dbReference>
<organism evidence="2 3">
    <name type="scientific">Tsuneonella aeria</name>
    <dbReference type="NCBI Taxonomy" id="1837929"/>
    <lineage>
        <taxon>Bacteria</taxon>
        <taxon>Pseudomonadati</taxon>
        <taxon>Pseudomonadota</taxon>
        <taxon>Alphaproteobacteria</taxon>
        <taxon>Sphingomonadales</taxon>
        <taxon>Erythrobacteraceae</taxon>
        <taxon>Tsuneonella</taxon>
    </lineage>
</organism>
<evidence type="ECO:0000313" key="3">
    <source>
        <dbReference type="Proteomes" id="UP000439522"/>
    </source>
</evidence>
<dbReference type="Pfam" id="PF02643">
    <property type="entry name" value="DUF192"/>
    <property type="match status" value="1"/>
</dbReference>
<proteinExistence type="predicted"/>
<keyword evidence="3" id="KW-1185">Reference proteome</keyword>
<dbReference type="InterPro" id="IPR003795">
    <property type="entry name" value="DUF192"/>
</dbReference>
<dbReference type="OrthoDB" id="9808290at2"/>
<dbReference type="PANTHER" id="PTHR37953:SF1">
    <property type="entry name" value="UPF0127 PROTEIN MJ1496"/>
    <property type="match status" value="1"/>
</dbReference>
<evidence type="ECO:0000256" key="1">
    <source>
        <dbReference type="SAM" id="SignalP"/>
    </source>
</evidence>
<gene>
    <name evidence="2" type="ORF">GRI40_11255</name>
</gene>
<sequence>MTKTLAAACFAAVLASACSPQPTAADAGPAQAVRAVHPESGLPIVPLAVTTSRGRHEFRVEVAATAQEQARGLMFRTALGPDEGMLFPRNPPDIASFWMKNTPLPLDIIFIGTDGRVLNVAANTVPYSLESVSADGMTAAVLELNAGRAAALGIGPGAKVTW</sequence>
<name>A0A6I4TGP8_9SPHN</name>
<dbReference type="Proteomes" id="UP000439522">
    <property type="component" value="Unassembled WGS sequence"/>
</dbReference>
<protein>
    <submittedName>
        <fullName evidence="2">DUF192 domain-containing protein</fullName>
    </submittedName>
</protein>